<keyword evidence="2" id="KW-1185">Reference proteome</keyword>
<name>A0AAD7DLL0_MYCRO</name>
<evidence type="ECO:0000313" key="1">
    <source>
        <dbReference type="EMBL" id="KAJ7693036.1"/>
    </source>
</evidence>
<sequence>MGIGVRIGGRRPFALLPGLKTKDEKRERQPNLWGWGCCEMVFKQGVYASLIGRAQTLTSARAVSSVVAPSGAGNFGRAGIIRAGIVAWTRKRVLVPARVGVKDHWRNNSIALLSLGAIAPLCEGPPDPYIERSERKTLSLFPSLVGALYLRGSSAKFGTSVWISISSWSPPTS</sequence>
<comment type="caution">
    <text evidence="1">The sequence shown here is derived from an EMBL/GenBank/DDBJ whole genome shotgun (WGS) entry which is preliminary data.</text>
</comment>
<evidence type="ECO:0000313" key="2">
    <source>
        <dbReference type="Proteomes" id="UP001221757"/>
    </source>
</evidence>
<protein>
    <submittedName>
        <fullName evidence="1">Uncharacterized protein</fullName>
    </submittedName>
</protein>
<gene>
    <name evidence="1" type="ORF">B0H17DRAFT_1132742</name>
</gene>
<reference evidence="1" key="1">
    <citation type="submission" date="2023-03" db="EMBL/GenBank/DDBJ databases">
        <title>Massive genome expansion in bonnet fungi (Mycena s.s.) driven by repeated elements and novel gene families across ecological guilds.</title>
        <authorList>
            <consortium name="Lawrence Berkeley National Laboratory"/>
            <person name="Harder C.B."/>
            <person name="Miyauchi S."/>
            <person name="Viragh M."/>
            <person name="Kuo A."/>
            <person name="Thoen E."/>
            <person name="Andreopoulos B."/>
            <person name="Lu D."/>
            <person name="Skrede I."/>
            <person name="Drula E."/>
            <person name="Henrissat B."/>
            <person name="Morin E."/>
            <person name="Kohler A."/>
            <person name="Barry K."/>
            <person name="LaButti K."/>
            <person name="Morin E."/>
            <person name="Salamov A."/>
            <person name="Lipzen A."/>
            <person name="Mereny Z."/>
            <person name="Hegedus B."/>
            <person name="Baldrian P."/>
            <person name="Stursova M."/>
            <person name="Weitz H."/>
            <person name="Taylor A."/>
            <person name="Grigoriev I.V."/>
            <person name="Nagy L.G."/>
            <person name="Martin F."/>
            <person name="Kauserud H."/>
        </authorList>
    </citation>
    <scope>NUCLEOTIDE SEQUENCE</scope>
    <source>
        <strain evidence="1">CBHHK067</strain>
    </source>
</reference>
<dbReference type="AlphaFoldDB" id="A0AAD7DLL0"/>
<dbReference type="Proteomes" id="UP001221757">
    <property type="component" value="Unassembled WGS sequence"/>
</dbReference>
<organism evidence="1 2">
    <name type="scientific">Mycena rosella</name>
    <name type="common">Pink bonnet</name>
    <name type="synonym">Agaricus rosellus</name>
    <dbReference type="NCBI Taxonomy" id="1033263"/>
    <lineage>
        <taxon>Eukaryota</taxon>
        <taxon>Fungi</taxon>
        <taxon>Dikarya</taxon>
        <taxon>Basidiomycota</taxon>
        <taxon>Agaricomycotina</taxon>
        <taxon>Agaricomycetes</taxon>
        <taxon>Agaricomycetidae</taxon>
        <taxon>Agaricales</taxon>
        <taxon>Marasmiineae</taxon>
        <taxon>Mycenaceae</taxon>
        <taxon>Mycena</taxon>
    </lineage>
</organism>
<accession>A0AAD7DLL0</accession>
<dbReference type="EMBL" id="JARKIE010000048">
    <property type="protein sequence ID" value="KAJ7693036.1"/>
    <property type="molecule type" value="Genomic_DNA"/>
</dbReference>
<proteinExistence type="predicted"/>